<dbReference type="GO" id="GO:0003677">
    <property type="term" value="F:DNA binding"/>
    <property type="evidence" value="ECO:0007669"/>
    <property type="project" value="InterPro"/>
</dbReference>
<dbReference type="OrthoDB" id="9795573at2"/>
<dbReference type="EMBL" id="QUOV01000001">
    <property type="protein sequence ID" value="REL34697.1"/>
    <property type="molecule type" value="Genomic_DNA"/>
</dbReference>
<protein>
    <submittedName>
        <fullName evidence="4">Site-specific integrase</fullName>
    </submittedName>
</protein>
<dbReference type="Pfam" id="PF00589">
    <property type="entry name" value="Phage_integrase"/>
    <property type="match status" value="1"/>
</dbReference>
<dbReference type="Proteomes" id="UP000256999">
    <property type="component" value="Unassembled WGS sequence"/>
</dbReference>
<dbReference type="Gene3D" id="1.10.443.10">
    <property type="entry name" value="Intergrase catalytic core"/>
    <property type="match status" value="1"/>
</dbReference>
<dbReference type="InterPro" id="IPR002104">
    <property type="entry name" value="Integrase_catalytic"/>
</dbReference>
<dbReference type="SUPFAM" id="SSF56349">
    <property type="entry name" value="DNA breaking-rejoining enzymes"/>
    <property type="match status" value="1"/>
</dbReference>
<sequence length="354" mass="40940">MTLIKQKSGIFQVRFMVDGKTYQKSSQTKNKAKALQIERQFRQEVLDKKLLGTKDTIGLYDALDKFQSSKVGLKSYLDISNKIQGLKNYFEDKPLNNVTSADVEHYILVRKQEGKAAQTIEHSIIQLRGCVDYISRLDYQVPMIRFPKIKVSNQRIRALSRDEEVRLLNELQPDNLKYYRKLTPHVDRKELLNQRQDNFDLVVLLLDTGARYSEIAQLTWQQVDLKSKTILLRRSKTNNEAILHLSKRAYNVLVSRSNSKAHAKWVFTDKSGDNHRKHSTIAIRNAISNAGIEDFRVHDFRHTCASRLVQNGMTVQETAHILGHSNIATTMRYAHLEKTQVAEKMKAVIDRFND</sequence>
<dbReference type="InterPro" id="IPR050090">
    <property type="entry name" value="Tyrosine_recombinase_XerCD"/>
</dbReference>
<keyword evidence="1" id="KW-0229">DNA integration</keyword>
<evidence type="ECO:0000259" key="3">
    <source>
        <dbReference type="PROSITE" id="PS51898"/>
    </source>
</evidence>
<dbReference type="PANTHER" id="PTHR30349">
    <property type="entry name" value="PHAGE INTEGRASE-RELATED"/>
    <property type="match status" value="1"/>
</dbReference>
<evidence type="ECO:0000256" key="2">
    <source>
        <dbReference type="ARBA" id="ARBA00023172"/>
    </source>
</evidence>
<dbReference type="RefSeq" id="WP_115999373.1">
    <property type="nucleotide sequence ID" value="NZ_QUOV01000001.1"/>
</dbReference>
<dbReference type="InterPro" id="IPR013762">
    <property type="entry name" value="Integrase-like_cat_sf"/>
</dbReference>
<comment type="caution">
    <text evidence="4">The sequence shown here is derived from an EMBL/GenBank/DDBJ whole genome shotgun (WGS) entry which is preliminary data.</text>
</comment>
<evidence type="ECO:0000256" key="1">
    <source>
        <dbReference type="ARBA" id="ARBA00022908"/>
    </source>
</evidence>
<dbReference type="AlphaFoldDB" id="A0A3E0UDQ5"/>
<proteinExistence type="predicted"/>
<dbReference type="GO" id="GO:0006310">
    <property type="term" value="P:DNA recombination"/>
    <property type="evidence" value="ECO:0007669"/>
    <property type="project" value="UniProtKB-KW"/>
</dbReference>
<dbReference type="PROSITE" id="PS51898">
    <property type="entry name" value="TYR_RECOMBINASE"/>
    <property type="match status" value="1"/>
</dbReference>
<name>A0A3E0UDQ5_9GAMM</name>
<dbReference type="InterPro" id="IPR011010">
    <property type="entry name" value="DNA_brk_join_enz"/>
</dbReference>
<keyword evidence="2" id="KW-0233">DNA recombination</keyword>
<dbReference type="CDD" id="cd00796">
    <property type="entry name" value="INT_Rci_Hp1_C"/>
    <property type="match status" value="1"/>
</dbReference>
<accession>A0A3E0UDQ5</accession>
<gene>
    <name evidence="4" type="ORF">DXX92_04620</name>
</gene>
<feature type="domain" description="Tyr recombinase" evidence="3">
    <location>
        <begin position="154"/>
        <end position="346"/>
    </location>
</feature>
<evidence type="ECO:0000313" key="4">
    <source>
        <dbReference type="EMBL" id="REL34697.1"/>
    </source>
</evidence>
<dbReference type="GO" id="GO:0015074">
    <property type="term" value="P:DNA integration"/>
    <property type="evidence" value="ECO:0007669"/>
    <property type="project" value="UniProtKB-KW"/>
</dbReference>
<dbReference type="PANTHER" id="PTHR30349:SF64">
    <property type="entry name" value="PROPHAGE INTEGRASE INTD-RELATED"/>
    <property type="match status" value="1"/>
</dbReference>
<evidence type="ECO:0000313" key="5">
    <source>
        <dbReference type="Proteomes" id="UP000256999"/>
    </source>
</evidence>
<organism evidence="4 5">
    <name type="scientific">Thalassotalea euphylliae</name>
    <dbReference type="NCBI Taxonomy" id="1655234"/>
    <lineage>
        <taxon>Bacteria</taxon>
        <taxon>Pseudomonadati</taxon>
        <taxon>Pseudomonadota</taxon>
        <taxon>Gammaproteobacteria</taxon>
        <taxon>Alteromonadales</taxon>
        <taxon>Colwelliaceae</taxon>
        <taxon>Thalassotalea</taxon>
    </lineage>
</organism>
<reference evidence="4 5" key="1">
    <citation type="submission" date="2018-08" db="EMBL/GenBank/DDBJ databases">
        <title>Thalassotalea euphylliae genome.</title>
        <authorList>
            <person name="Summers S."/>
            <person name="Rice S.A."/>
            <person name="Freckelton M.L."/>
            <person name="Nedved B.T."/>
            <person name="Hadfield M.G."/>
        </authorList>
    </citation>
    <scope>NUCLEOTIDE SEQUENCE [LARGE SCALE GENOMIC DNA]</scope>
    <source>
        <strain evidence="4 5">H2</strain>
    </source>
</reference>